<reference evidence="1 2" key="1">
    <citation type="journal article" date="2018" name="Sci. Rep.">
        <title>Genomic signatures of local adaptation to the degree of environmental predictability in rotifers.</title>
        <authorList>
            <person name="Franch-Gras L."/>
            <person name="Hahn C."/>
            <person name="Garcia-Roger E.M."/>
            <person name="Carmona M.J."/>
            <person name="Serra M."/>
            <person name="Gomez A."/>
        </authorList>
    </citation>
    <scope>NUCLEOTIDE SEQUENCE [LARGE SCALE GENOMIC DNA]</scope>
    <source>
        <strain evidence="1">HYR1</strain>
    </source>
</reference>
<keyword evidence="2" id="KW-1185">Reference proteome</keyword>
<proteinExistence type="predicted"/>
<sequence>MKLDESQKIIFSKKNISKQTNNPALIETIRSVGNQFGTINSVVKLNKMIICLLLFVMSVRTLEARFIGYKNFENFCRNFPLHMACMGAFAGGGKRSFDMDAIPVDDIQSVHQGKKSLIERVLSDIQSYKKKKDLKKNYSNFFNAKPLEYDYESNLMYPISDEYEDELSIKQKVLLLKLLDRLSEKYEKEKK</sequence>
<gene>
    <name evidence="1" type="ORF">BpHYR1_049539</name>
</gene>
<organism evidence="1 2">
    <name type="scientific">Brachionus plicatilis</name>
    <name type="common">Marine rotifer</name>
    <name type="synonym">Brachionus muelleri</name>
    <dbReference type="NCBI Taxonomy" id="10195"/>
    <lineage>
        <taxon>Eukaryota</taxon>
        <taxon>Metazoa</taxon>
        <taxon>Spiralia</taxon>
        <taxon>Gnathifera</taxon>
        <taxon>Rotifera</taxon>
        <taxon>Eurotatoria</taxon>
        <taxon>Monogononta</taxon>
        <taxon>Pseudotrocha</taxon>
        <taxon>Ploima</taxon>
        <taxon>Brachionidae</taxon>
        <taxon>Brachionus</taxon>
    </lineage>
</organism>
<comment type="caution">
    <text evidence="1">The sequence shown here is derived from an EMBL/GenBank/DDBJ whole genome shotgun (WGS) entry which is preliminary data.</text>
</comment>
<evidence type="ECO:0000313" key="2">
    <source>
        <dbReference type="Proteomes" id="UP000276133"/>
    </source>
</evidence>
<dbReference type="AlphaFoldDB" id="A0A3M7SAR4"/>
<dbReference type="EMBL" id="REGN01001733">
    <property type="protein sequence ID" value="RNA32861.1"/>
    <property type="molecule type" value="Genomic_DNA"/>
</dbReference>
<protein>
    <submittedName>
        <fullName evidence="1">Uncharacterized protein</fullName>
    </submittedName>
</protein>
<dbReference type="Proteomes" id="UP000276133">
    <property type="component" value="Unassembled WGS sequence"/>
</dbReference>
<accession>A0A3M7SAR4</accession>
<evidence type="ECO:0000313" key="1">
    <source>
        <dbReference type="EMBL" id="RNA32861.1"/>
    </source>
</evidence>
<dbReference type="OrthoDB" id="10590148at2759"/>
<name>A0A3M7SAR4_BRAPC</name>